<dbReference type="Proteomes" id="UP000233837">
    <property type="component" value="Unassembled WGS sequence"/>
</dbReference>
<accession>A0A2I0W6T2</accession>
<reference evidence="2 3" key="1">
    <citation type="journal article" date="2016" name="Sci. Rep.">
        <title>The Dendrobium catenatum Lindl. genome sequence provides insights into polysaccharide synthase, floral development and adaptive evolution.</title>
        <authorList>
            <person name="Zhang G.Q."/>
            <person name="Xu Q."/>
            <person name="Bian C."/>
            <person name="Tsai W.C."/>
            <person name="Yeh C.M."/>
            <person name="Liu K.W."/>
            <person name="Yoshida K."/>
            <person name="Zhang L.S."/>
            <person name="Chang S.B."/>
            <person name="Chen F."/>
            <person name="Shi Y."/>
            <person name="Su Y.Y."/>
            <person name="Zhang Y.Q."/>
            <person name="Chen L.J."/>
            <person name="Yin Y."/>
            <person name="Lin M."/>
            <person name="Huang H."/>
            <person name="Deng H."/>
            <person name="Wang Z.W."/>
            <person name="Zhu S.L."/>
            <person name="Zhao X."/>
            <person name="Deng C."/>
            <person name="Niu S.C."/>
            <person name="Huang J."/>
            <person name="Wang M."/>
            <person name="Liu G.H."/>
            <person name="Yang H.J."/>
            <person name="Xiao X.J."/>
            <person name="Hsiao Y.Y."/>
            <person name="Wu W.L."/>
            <person name="Chen Y.Y."/>
            <person name="Mitsuda N."/>
            <person name="Ohme-Takagi M."/>
            <person name="Luo Y.B."/>
            <person name="Van de Peer Y."/>
            <person name="Liu Z.J."/>
        </authorList>
    </citation>
    <scope>NUCLEOTIDE SEQUENCE [LARGE SCALE GENOMIC DNA]</scope>
    <source>
        <tissue evidence="2">The whole plant</tissue>
    </source>
</reference>
<feature type="region of interest" description="Disordered" evidence="1">
    <location>
        <begin position="1"/>
        <end position="47"/>
    </location>
</feature>
<organism evidence="2 3">
    <name type="scientific">Dendrobium catenatum</name>
    <dbReference type="NCBI Taxonomy" id="906689"/>
    <lineage>
        <taxon>Eukaryota</taxon>
        <taxon>Viridiplantae</taxon>
        <taxon>Streptophyta</taxon>
        <taxon>Embryophyta</taxon>
        <taxon>Tracheophyta</taxon>
        <taxon>Spermatophyta</taxon>
        <taxon>Magnoliopsida</taxon>
        <taxon>Liliopsida</taxon>
        <taxon>Asparagales</taxon>
        <taxon>Orchidaceae</taxon>
        <taxon>Epidendroideae</taxon>
        <taxon>Malaxideae</taxon>
        <taxon>Dendrobiinae</taxon>
        <taxon>Dendrobium</taxon>
    </lineage>
</organism>
<protein>
    <submittedName>
        <fullName evidence="2">Uncharacterized protein</fullName>
    </submittedName>
</protein>
<reference evidence="2 3" key="2">
    <citation type="journal article" date="2017" name="Nature">
        <title>The Apostasia genome and the evolution of orchids.</title>
        <authorList>
            <person name="Zhang G.Q."/>
            <person name="Liu K.W."/>
            <person name="Li Z."/>
            <person name="Lohaus R."/>
            <person name="Hsiao Y.Y."/>
            <person name="Niu S.C."/>
            <person name="Wang J.Y."/>
            <person name="Lin Y.C."/>
            <person name="Xu Q."/>
            <person name="Chen L.J."/>
            <person name="Yoshida K."/>
            <person name="Fujiwara S."/>
            <person name="Wang Z.W."/>
            <person name="Zhang Y.Q."/>
            <person name="Mitsuda N."/>
            <person name="Wang M."/>
            <person name="Liu G.H."/>
            <person name="Pecoraro L."/>
            <person name="Huang H.X."/>
            <person name="Xiao X.J."/>
            <person name="Lin M."/>
            <person name="Wu X.Y."/>
            <person name="Wu W.L."/>
            <person name="Chen Y.Y."/>
            <person name="Chang S.B."/>
            <person name="Sakamoto S."/>
            <person name="Ohme-Takagi M."/>
            <person name="Yagi M."/>
            <person name="Zeng S.J."/>
            <person name="Shen C.Y."/>
            <person name="Yeh C.M."/>
            <person name="Luo Y.B."/>
            <person name="Tsai W.C."/>
            <person name="Van de Peer Y."/>
            <person name="Liu Z.J."/>
        </authorList>
    </citation>
    <scope>NUCLEOTIDE SEQUENCE [LARGE SCALE GENOMIC DNA]</scope>
    <source>
        <tissue evidence="2">The whole plant</tissue>
    </source>
</reference>
<sequence length="384" mass="42022">MGARHVAGRATSAVHQERTNGQDRATSAPGPRRGARSNPGEDARGRRGVSWRFLGHAGNVISVGIPEKLSQLKEQIAILEKREESADTRLFLRRRFLFLEEHAVRYLATRHFIPLISRIPLMTFPGIGTSCCAESSRQRKRGELEEAELQRAIEEFTEPVVVNKVDEIISELSVVDTNVHRPVSMLEPLVVPDVGIADGFVVIPVAVEDALNSLVLVGVPILADCYLFVSPTIVENGFVSVLTPLNASAPVQLVDVSASLISNDALKAHVANKLLDSTIDHIDDWLDNSSNSGDGVGVVVSVEEGNPNRILVLPVRSCFLRLVSDLVSPFGCLVFRLAFTGVDCAAGGVFWPRQRCGGFMLSFMTAWLVGNHWWLVWAMRLCLS</sequence>
<gene>
    <name evidence="2" type="ORF">MA16_Dca004208</name>
</gene>
<evidence type="ECO:0000313" key="2">
    <source>
        <dbReference type="EMBL" id="PKU71367.1"/>
    </source>
</evidence>
<evidence type="ECO:0000313" key="3">
    <source>
        <dbReference type="Proteomes" id="UP000233837"/>
    </source>
</evidence>
<evidence type="ECO:0000256" key="1">
    <source>
        <dbReference type="SAM" id="MobiDB-lite"/>
    </source>
</evidence>
<dbReference type="EMBL" id="KZ502877">
    <property type="protein sequence ID" value="PKU71367.1"/>
    <property type="molecule type" value="Genomic_DNA"/>
</dbReference>
<name>A0A2I0W6T2_9ASPA</name>
<proteinExistence type="predicted"/>
<keyword evidence="3" id="KW-1185">Reference proteome</keyword>
<dbReference type="AlphaFoldDB" id="A0A2I0W6T2"/>